<comment type="caution">
    <text evidence="1">The sequence shown here is derived from an EMBL/GenBank/DDBJ whole genome shotgun (WGS) entry which is preliminary data.</text>
</comment>
<reference evidence="1 2" key="1">
    <citation type="submission" date="2019-07" db="EMBL/GenBank/DDBJ databases">
        <title>Bifidobacterium asteroides genomes.</title>
        <authorList>
            <person name="Zheng H."/>
        </authorList>
    </citation>
    <scope>NUCLEOTIDE SEQUENCE [LARGE SCALE GENOMIC DNA]</scope>
    <source>
        <strain evidence="1 2">W8111</strain>
    </source>
</reference>
<sequence>MPTIDTGQVKDLAKALAVIPLRNQTLVAAAVKHGAQNIKESVSEDLQSSSNHAIRRIHIHYDMQERGPVVEANIGPEQGGASSLANIAFFGTSRGGGSHKFYEHGADELEPTARYVREAASKL</sequence>
<protein>
    <recommendedName>
        <fullName evidence="3">HK97 gp10 family phage protein</fullName>
    </recommendedName>
</protein>
<evidence type="ECO:0000313" key="1">
    <source>
        <dbReference type="EMBL" id="TSJ85674.1"/>
    </source>
</evidence>
<evidence type="ECO:0000313" key="2">
    <source>
        <dbReference type="Proteomes" id="UP000317536"/>
    </source>
</evidence>
<proteinExistence type="predicted"/>
<organism evidence="1 2">
    <name type="scientific">Bifidobacterium asteroides</name>
    <dbReference type="NCBI Taxonomy" id="1684"/>
    <lineage>
        <taxon>Bacteria</taxon>
        <taxon>Bacillati</taxon>
        <taxon>Actinomycetota</taxon>
        <taxon>Actinomycetes</taxon>
        <taxon>Bifidobacteriales</taxon>
        <taxon>Bifidobacteriaceae</taxon>
        <taxon>Bifidobacterium</taxon>
    </lineage>
</organism>
<dbReference type="AlphaFoldDB" id="A0A556R9V7"/>
<dbReference type="Proteomes" id="UP000317536">
    <property type="component" value="Unassembled WGS sequence"/>
</dbReference>
<gene>
    <name evidence="1" type="ORF">FPK29_04755</name>
</gene>
<accession>A0A556R9V7</accession>
<evidence type="ECO:0008006" key="3">
    <source>
        <dbReference type="Google" id="ProtNLM"/>
    </source>
</evidence>
<name>A0A556R9V7_9BIFI</name>
<dbReference type="EMBL" id="VMHJ01000002">
    <property type="protein sequence ID" value="TSJ85674.1"/>
    <property type="molecule type" value="Genomic_DNA"/>
</dbReference>